<dbReference type="PANTHER" id="PTHR22930:SF244">
    <property type="entry name" value="OS05G0593000 PROTEIN"/>
    <property type="match status" value="1"/>
</dbReference>
<dbReference type="Proteomes" id="UP000823749">
    <property type="component" value="Chromosome 5"/>
</dbReference>
<comment type="similarity">
    <text evidence="3">Belongs to the HARBI1 family.</text>
</comment>
<feature type="domain" description="DDE Tnp4" evidence="9">
    <location>
        <begin position="311"/>
        <end position="468"/>
    </location>
</feature>
<protein>
    <recommendedName>
        <fullName evidence="9">DDE Tnp4 domain-containing protein</fullName>
    </recommendedName>
</protein>
<comment type="cofactor">
    <cofactor evidence="1">
        <name>a divalent metal cation</name>
        <dbReference type="ChEBI" id="CHEBI:60240"/>
    </cofactor>
</comment>
<feature type="region of interest" description="Disordered" evidence="8">
    <location>
        <begin position="151"/>
        <end position="176"/>
    </location>
</feature>
<dbReference type="EMBL" id="JACTNZ010000005">
    <property type="protein sequence ID" value="KAG5547191.1"/>
    <property type="molecule type" value="Genomic_DNA"/>
</dbReference>
<evidence type="ECO:0000256" key="1">
    <source>
        <dbReference type="ARBA" id="ARBA00001968"/>
    </source>
</evidence>
<name>A0AAV6K402_9ERIC</name>
<evidence type="ECO:0000256" key="5">
    <source>
        <dbReference type="ARBA" id="ARBA00022723"/>
    </source>
</evidence>
<comment type="subcellular location">
    <subcellularLocation>
        <location evidence="2">Nucleus</location>
    </subcellularLocation>
</comment>
<evidence type="ECO:0000256" key="4">
    <source>
        <dbReference type="ARBA" id="ARBA00022722"/>
    </source>
</evidence>
<dbReference type="Pfam" id="PF13359">
    <property type="entry name" value="DDE_Tnp_4"/>
    <property type="match status" value="1"/>
</dbReference>
<feature type="compositionally biased region" description="Polar residues" evidence="8">
    <location>
        <begin position="92"/>
        <end position="101"/>
    </location>
</feature>
<organism evidence="10 11">
    <name type="scientific">Rhododendron griersonianum</name>
    <dbReference type="NCBI Taxonomy" id="479676"/>
    <lineage>
        <taxon>Eukaryota</taxon>
        <taxon>Viridiplantae</taxon>
        <taxon>Streptophyta</taxon>
        <taxon>Embryophyta</taxon>
        <taxon>Tracheophyta</taxon>
        <taxon>Spermatophyta</taxon>
        <taxon>Magnoliopsida</taxon>
        <taxon>eudicotyledons</taxon>
        <taxon>Gunneridae</taxon>
        <taxon>Pentapetalae</taxon>
        <taxon>asterids</taxon>
        <taxon>Ericales</taxon>
        <taxon>Ericaceae</taxon>
        <taxon>Ericoideae</taxon>
        <taxon>Rhodoreae</taxon>
        <taxon>Rhododendron</taxon>
    </lineage>
</organism>
<dbReference type="GO" id="GO:0005634">
    <property type="term" value="C:nucleus"/>
    <property type="evidence" value="ECO:0007669"/>
    <property type="project" value="UniProtKB-SubCell"/>
</dbReference>
<feature type="region of interest" description="Disordered" evidence="8">
    <location>
        <begin position="30"/>
        <end position="53"/>
    </location>
</feature>
<dbReference type="GO" id="GO:0004518">
    <property type="term" value="F:nuclease activity"/>
    <property type="evidence" value="ECO:0007669"/>
    <property type="project" value="UniProtKB-KW"/>
</dbReference>
<comment type="caution">
    <text evidence="10">The sequence shown here is derived from an EMBL/GenBank/DDBJ whole genome shotgun (WGS) entry which is preliminary data.</text>
</comment>
<evidence type="ECO:0000256" key="6">
    <source>
        <dbReference type="ARBA" id="ARBA00022801"/>
    </source>
</evidence>
<dbReference type="InterPro" id="IPR027806">
    <property type="entry name" value="HARBI1_dom"/>
</dbReference>
<sequence>MKASSLPNLNRETTSFPNFFTFIQGPADSDDTTLNLRPNNDHDDDTEASETSPFIDILSPSVSLVKMNEIGFFTGTSSVGLIRLGSVQTQHNTSSVGSNQFSGGGSATSGSVGPNPAQLRWSRTSPYKDIRSQFDEIKLFIGLIRGGSVQTQHNTSSVRSNQFSGGGSATSGSVGPNPAQLRWWDQCSHPDFPESEFRRAFKMSKSTFEFISSELDPVINNKDTMLRLAIPVHQRVAVCIWWLATGEPLRLVSQKYGLGISTCGELVLEVCGAIRSVLMSKFLNWPDEEKMTKVKREFELISGITNVGGSIYTTHVPINEPEVNAPAYFNKRHTERNQNMSYSITVQGVVDSKGLFTDACIGCPGSMSDDKILENSALSQRASGGLLKDVWIVGNSGYPLMDWVLVPYAHMPLMWTQHEFNEKAGKIQRVANEAFLRLKGRWSCLQKRTEVKLQDLPLVIGACCVLHNICEMRNEAMDPAETSFDLFDDEIVPEINSARSVDAMRARDQIADSFFLCDIEPYFELFNSWIF</sequence>
<dbReference type="GO" id="GO:0046872">
    <property type="term" value="F:metal ion binding"/>
    <property type="evidence" value="ECO:0007669"/>
    <property type="project" value="UniProtKB-KW"/>
</dbReference>
<evidence type="ECO:0000256" key="3">
    <source>
        <dbReference type="ARBA" id="ARBA00006958"/>
    </source>
</evidence>
<evidence type="ECO:0000313" key="11">
    <source>
        <dbReference type="Proteomes" id="UP000823749"/>
    </source>
</evidence>
<reference evidence="10" key="1">
    <citation type="submission" date="2020-08" db="EMBL/GenBank/DDBJ databases">
        <title>Plant Genome Project.</title>
        <authorList>
            <person name="Zhang R.-G."/>
        </authorList>
    </citation>
    <scope>NUCLEOTIDE SEQUENCE</scope>
    <source>
        <strain evidence="10">WSP0</strain>
        <tissue evidence="10">Leaf</tissue>
    </source>
</reference>
<evidence type="ECO:0000313" key="10">
    <source>
        <dbReference type="EMBL" id="KAG5547191.1"/>
    </source>
</evidence>
<accession>A0AAV6K402</accession>
<evidence type="ECO:0000259" key="9">
    <source>
        <dbReference type="Pfam" id="PF13359"/>
    </source>
</evidence>
<dbReference type="InterPro" id="IPR045249">
    <property type="entry name" value="HARBI1-like"/>
</dbReference>
<keyword evidence="7" id="KW-0539">Nucleus</keyword>
<evidence type="ECO:0000256" key="2">
    <source>
        <dbReference type="ARBA" id="ARBA00004123"/>
    </source>
</evidence>
<keyword evidence="6" id="KW-0378">Hydrolase</keyword>
<proteinExistence type="inferred from homology"/>
<keyword evidence="4" id="KW-0540">Nuclease</keyword>
<dbReference type="PANTHER" id="PTHR22930">
    <property type="match status" value="1"/>
</dbReference>
<keyword evidence="11" id="KW-1185">Reference proteome</keyword>
<evidence type="ECO:0000256" key="7">
    <source>
        <dbReference type="ARBA" id="ARBA00023242"/>
    </source>
</evidence>
<dbReference type="AlphaFoldDB" id="A0AAV6K402"/>
<feature type="compositionally biased region" description="Polar residues" evidence="8">
    <location>
        <begin position="151"/>
        <end position="163"/>
    </location>
</feature>
<keyword evidence="5" id="KW-0479">Metal-binding</keyword>
<feature type="region of interest" description="Disordered" evidence="8">
    <location>
        <begin position="92"/>
        <end position="120"/>
    </location>
</feature>
<gene>
    <name evidence="10" type="ORF">RHGRI_013009</name>
</gene>
<evidence type="ECO:0000256" key="8">
    <source>
        <dbReference type="SAM" id="MobiDB-lite"/>
    </source>
</evidence>
<dbReference type="GO" id="GO:0016787">
    <property type="term" value="F:hydrolase activity"/>
    <property type="evidence" value="ECO:0007669"/>
    <property type="project" value="UniProtKB-KW"/>
</dbReference>